<proteinExistence type="predicted"/>
<dbReference type="Proteomes" id="UP000770785">
    <property type="component" value="Unassembled WGS sequence"/>
</dbReference>
<sequence>MNDSQDNKFENDGDVFYSEGSQNITYGLSFAEIVQLMELGSLEKMKTVPHVKSIIQKLYGKSIIQLHKSGVSNHDIWKAIEVELNESLINSISIENISNEDIESLKVFYKYLDAKEFEIARNTITNIFQNKNLDSKSLSFKLFLEGEVLRIERKFLGAFEKIYEALKTNYSDEYVNSAITIALGNLRRIDLTSKVINTVGVLNENEISLELMATMGSVLISMGKYDEAKEGCLKVLDKLADKDSNRYGRLKIHFMHTYINALIQGNMMIDSETETKILNSISDLDTLVSKYSEDFEITLRAKTKEYNLSALYQKIYQFKFHVLCYSTIHPFINCGQDKLSDDQGFINLNYLEPVEYLEKSINHTNELIRLKEGDDNQINIEVSYANRALLLIKLYRLKDLLAWKIKYVCDKFRCSFEEQVKGFEAELDKSDILKNVRFNIDMAIEKARELQVNITRFIVEVADFFFNEVKNDRISMYYYQIALSIIGGDKNNYTELYDYLVEKTKI</sequence>
<comment type="caution">
    <text evidence="1">The sequence shown here is derived from an EMBL/GenBank/DDBJ whole genome shotgun (WGS) entry which is preliminary data.</text>
</comment>
<dbReference type="EMBL" id="JAATJH010000007">
    <property type="protein sequence ID" value="NJC28010.1"/>
    <property type="molecule type" value="Genomic_DNA"/>
</dbReference>
<protein>
    <submittedName>
        <fullName evidence="1">Uncharacterized protein</fullName>
    </submittedName>
</protein>
<organism evidence="1 2">
    <name type="scientific">Neolewinella antarctica</name>
    <dbReference type="NCBI Taxonomy" id="442734"/>
    <lineage>
        <taxon>Bacteria</taxon>
        <taxon>Pseudomonadati</taxon>
        <taxon>Bacteroidota</taxon>
        <taxon>Saprospiria</taxon>
        <taxon>Saprospirales</taxon>
        <taxon>Lewinellaceae</taxon>
        <taxon>Neolewinella</taxon>
    </lineage>
</organism>
<evidence type="ECO:0000313" key="2">
    <source>
        <dbReference type="Proteomes" id="UP000770785"/>
    </source>
</evidence>
<keyword evidence="2" id="KW-1185">Reference proteome</keyword>
<dbReference type="RefSeq" id="WP_168039646.1">
    <property type="nucleotide sequence ID" value="NZ_JAATJH010000007.1"/>
</dbReference>
<accession>A0ABX0XFV1</accession>
<evidence type="ECO:0000313" key="1">
    <source>
        <dbReference type="EMBL" id="NJC28010.1"/>
    </source>
</evidence>
<reference evidence="1 2" key="1">
    <citation type="submission" date="2020-03" db="EMBL/GenBank/DDBJ databases">
        <title>Genomic Encyclopedia of Type Strains, Phase IV (KMG-IV): sequencing the most valuable type-strain genomes for metagenomic binning, comparative biology and taxonomic classification.</title>
        <authorList>
            <person name="Goeker M."/>
        </authorList>
    </citation>
    <scope>NUCLEOTIDE SEQUENCE [LARGE SCALE GENOMIC DNA]</scope>
    <source>
        <strain evidence="1 2">DSM 105096</strain>
    </source>
</reference>
<name>A0ABX0XFV1_9BACT</name>
<gene>
    <name evidence="1" type="ORF">GGR27_003529</name>
</gene>